<feature type="domain" description="Cyanovirin-N" evidence="1">
    <location>
        <begin position="2"/>
        <end position="108"/>
    </location>
</feature>
<dbReference type="OrthoDB" id="2441380at2759"/>
<dbReference type="SMART" id="SM01111">
    <property type="entry name" value="CVNH"/>
    <property type="match status" value="1"/>
</dbReference>
<evidence type="ECO:0000259" key="1">
    <source>
        <dbReference type="SMART" id="SM01111"/>
    </source>
</evidence>
<organism evidence="2 3">
    <name type="scientific">Aspergillus nomiae NRRL (strain ATCC 15546 / NRRL 13137 / CBS 260.88 / M93)</name>
    <dbReference type="NCBI Taxonomy" id="1509407"/>
    <lineage>
        <taxon>Eukaryota</taxon>
        <taxon>Fungi</taxon>
        <taxon>Dikarya</taxon>
        <taxon>Ascomycota</taxon>
        <taxon>Pezizomycotina</taxon>
        <taxon>Eurotiomycetes</taxon>
        <taxon>Eurotiomycetidae</taxon>
        <taxon>Eurotiales</taxon>
        <taxon>Aspergillaceae</taxon>
        <taxon>Aspergillus</taxon>
        <taxon>Aspergillus subgen. Circumdati</taxon>
    </lineage>
</organism>
<sequence length="109" mass="12348">MSFHESCELIRIEVRDDGTWLLAAAGTVNEGEHIPAELRLDDRIGNSDGWFAYPGENFSETAHEIEIDFREDGPWLTAVLAEQDQEDRERQGINLAQHIGNNNGELVWV</sequence>
<dbReference type="InterPro" id="IPR036673">
    <property type="entry name" value="Cyanovirin-N_sf"/>
</dbReference>
<name>A0A0L1IUS1_ASPN3</name>
<dbReference type="SUPFAM" id="SSF51322">
    <property type="entry name" value="Cyanovirin-N"/>
    <property type="match status" value="1"/>
</dbReference>
<reference evidence="2 3" key="1">
    <citation type="submission" date="2014-06" db="EMBL/GenBank/DDBJ databases">
        <title>The Genome of the Aflatoxigenic Filamentous Fungus Aspergillus nomius.</title>
        <authorList>
            <person name="Moore M.G."/>
            <person name="Shannon B.M."/>
            <person name="Brian M.M."/>
        </authorList>
    </citation>
    <scope>NUCLEOTIDE SEQUENCE [LARGE SCALE GENOMIC DNA]</scope>
    <source>
        <strain evidence="2 3">NRRL 13137</strain>
    </source>
</reference>
<dbReference type="Gene3D" id="2.30.60.10">
    <property type="entry name" value="Cyanovirin-N"/>
    <property type="match status" value="1"/>
</dbReference>
<dbReference type="GeneID" id="26809735"/>
<dbReference type="PANTHER" id="PTHR42076">
    <property type="entry name" value="CYANOVIRIN-N HOMOLOG"/>
    <property type="match status" value="1"/>
</dbReference>
<keyword evidence="3" id="KW-1185">Reference proteome</keyword>
<dbReference type="PANTHER" id="PTHR42076:SF1">
    <property type="entry name" value="CYANOVIRIN-N DOMAIN-CONTAINING PROTEIN"/>
    <property type="match status" value="1"/>
</dbReference>
<evidence type="ECO:0000313" key="2">
    <source>
        <dbReference type="EMBL" id="KNG83165.1"/>
    </source>
</evidence>
<comment type="caution">
    <text evidence="2">The sequence shown here is derived from an EMBL/GenBank/DDBJ whole genome shotgun (WGS) entry which is preliminary data.</text>
</comment>
<evidence type="ECO:0000313" key="3">
    <source>
        <dbReference type="Proteomes" id="UP000037505"/>
    </source>
</evidence>
<dbReference type="InterPro" id="IPR011058">
    <property type="entry name" value="Cyanovirin-N"/>
</dbReference>
<gene>
    <name evidence="2" type="ORF">ANOM_007931</name>
</gene>
<protein>
    <recommendedName>
        <fullName evidence="1">Cyanovirin-N domain-containing protein</fullName>
    </recommendedName>
</protein>
<dbReference type="EMBL" id="JNOM01000288">
    <property type="protein sequence ID" value="KNG83165.1"/>
    <property type="molecule type" value="Genomic_DNA"/>
</dbReference>
<dbReference type="AlphaFoldDB" id="A0A0L1IUS1"/>
<accession>A0A0L1IUS1</accession>
<dbReference type="Pfam" id="PF08881">
    <property type="entry name" value="CVNH"/>
    <property type="match status" value="1"/>
</dbReference>
<proteinExistence type="predicted"/>
<dbReference type="Proteomes" id="UP000037505">
    <property type="component" value="Unassembled WGS sequence"/>
</dbReference>
<dbReference type="RefSeq" id="XP_015404088.1">
    <property type="nucleotide sequence ID" value="XM_015553187.1"/>
</dbReference>